<reference evidence="3" key="1">
    <citation type="submission" date="2019-12" db="EMBL/GenBank/DDBJ databases">
        <title>Genome sequencing and annotation of Brassica cretica.</title>
        <authorList>
            <person name="Studholme D.J."/>
            <person name="Sarris P."/>
        </authorList>
    </citation>
    <scope>NUCLEOTIDE SEQUENCE</scope>
    <source>
        <strain evidence="3">PFS-109/04</strain>
        <tissue evidence="3">Leaf</tissue>
    </source>
</reference>
<dbReference type="Proteomes" id="UP000712600">
    <property type="component" value="Unassembled WGS sequence"/>
</dbReference>
<protein>
    <submittedName>
        <fullName evidence="3">Uncharacterized protein</fullName>
    </submittedName>
</protein>
<evidence type="ECO:0000256" key="2">
    <source>
        <dbReference type="SAM" id="MobiDB-lite"/>
    </source>
</evidence>
<accession>A0A8S9RMV0</accession>
<comment type="caution">
    <text evidence="3">The sequence shown here is derived from an EMBL/GenBank/DDBJ whole genome shotgun (WGS) entry which is preliminary data.</text>
</comment>
<evidence type="ECO:0000313" key="3">
    <source>
        <dbReference type="EMBL" id="KAF3574648.1"/>
    </source>
</evidence>
<proteinExistence type="predicted"/>
<dbReference type="AlphaFoldDB" id="A0A8S9RMV0"/>
<evidence type="ECO:0000256" key="1">
    <source>
        <dbReference type="SAM" id="Coils"/>
    </source>
</evidence>
<gene>
    <name evidence="3" type="ORF">F2Q69_00059631</name>
</gene>
<keyword evidence="1" id="KW-0175">Coiled coil</keyword>
<organism evidence="3 4">
    <name type="scientific">Brassica cretica</name>
    <name type="common">Mustard</name>
    <dbReference type="NCBI Taxonomy" id="69181"/>
    <lineage>
        <taxon>Eukaryota</taxon>
        <taxon>Viridiplantae</taxon>
        <taxon>Streptophyta</taxon>
        <taxon>Embryophyta</taxon>
        <taxon>Tracheophyta</taxon>
        <taxon>Spermatophyta</taxon>
        <taxon>Magnoliopsida</taxon>
        <taxon>eudicotyledons</taxon>
        <taxon>Gunneridae</taxon>
        <taxon>Pentapetalae</taxon>
        <taxon>rosids</taxon>
        <taxon>malvids</taxon>
        <taxon>Brassicales</taxon>
        <taxon>Brassicaceae</taxon>
        <taxon>Brassiceae</taxon>
        <taxon>Brassica</taxon>
    </lineage>
</organism>
<feature type="coiled-coil region" evidence="1">
    <location>
        <begin position="300"/>
        <end position="327"/>
    </location>
</feature>
<sequence length="399" mass="44342">MAISAAARASPRSSLSFSKMAIEPLGCLCRSAFLARRLRPTISRISTQDLNTVYRVDRAVVLDLASASETLETVRGGYCGAYLSFFQSCGLTFPIPEPVLEILAELGLSFTQILPNFLRHLIALLVRAREEGLSFGLSEFRHLVLVKRNMQSPKTFLVSPRPGRHVIEDVPYCDKKWLHSGSSLMPDEIRSLIGVLRRDRSNWSSFDQSRIRAAFAMPEGTNRPQPVIGSYEDEAERSQEVMEAFNEYVLAMEDRVEENATLAAQVVTQRAKIAALEVDRDRDIRRASRVARRDVAGRCREILEFLKEKWENKKKEASAEIQSQEVVSNIDLLNELKDGGLNKDAELARLKEMEKDCEGLVALAAVSDWSVSGFDLSQVSKDSVDQAGGSSVPDGADSS</sequence>
<dbReference type="EMBL" id="QGKX02000095">
    <property type="protein sequence ID" value="KAF3574648.1"/>
    <property type="molecule type" value="Genomic_DNA"/>
</dbReference>
<feature type="region of interest" description="Disordered" evidence="2">
    <location>
        <begin position="380"/>
        <end position="399"/>
    </location>
</feature>
<name>A0A8S9RMV0_BRACR</name>
<evidence type="ECO:0000313" key="4">
    <source>
        <dbReference type="Proteomes" id="UP000712600"/>
    </source>
</evidence>